<keyword evidence="2" id="KW-0812">Transmembrane</keyword>
<evidence type="ECO:0000313" key="4">
    <source>
        <dbReference type="Proteomes" id="UP000320762"/>
    </source>
</evidence>
<evidence type="ECO:0000256" key="1">
    <source>
        <dbReference type="SAM" id="MobiDB-lite"/>
    </source>
</evidence>
<evidence type="ECO:0000313" key="3">
    <source>
        <dbReference type="EMBL" id="TRM59037.1"/>
    </source>
</evidence>
<reference evidence="3 4" key="1">
    <citation type="journal article" date="2019" name="New Phytol.">
        <title>Comparative genomics reveals unique wood-decay strategies and fruiting body development in the Schizophyllaceae.</title>
        <authorList>
            <person name="Almasi E."/>
            <person name="Sahu N."/>
            <person name="Krizsan K."/>
            <person name="Balint B."/>
            <person name="Kovacs G.M."/>
            <person name="Kiss B."/>
            <person name="Cseklye J."/>
            <person name="Drula E."/>
            <person name="Henrissat B."/>
            <person name="Nagy I."/>
            <person name="Chovatia M."/>
            <person name="Adam C."/>
            <person name="LaButti K."/>
            <person name="Lipzen A."/>
            <person name="Riley R."/>
            <person name="Grigoriev I.V."/>
            <person name="Nagy L.G."/>
        </authorList>
    </citation>
    <scope>NUCLEOTIDE SEQUENCE [LARGE SCALE GENOMIC DNA]</scope>
    <source>
        <strain evidence="3 4">NL-1724</strain>
    </source>
</reference>
<comment type="caution">
    <text evidence="3">The sequence shown here is derived from an EMBL/GenBank/DDBJ whole genome shotgun (WGS) entry which is preliminary data.</text>
</comment>
<keyword evidence="2" id="KW-0472">Membrane</keyword>
<accession>A0A550C2L9</accession>
<name>A0A550C2L9_9AGAR</name>
<dbReference type="AlphaFoldDB" id="A0A550C2L9"/>
<feature type="region of interest" description="Disordered" evidence="1">
    <location>
        <begin position="108"/>
        <end position="221"/>
    </location>
</feature>
<evidence type="ECO:0000256" key="2">
    <source>
        <dbReference type="SAM" id="Phobius"/>
    </source>
</evidence>
<gene>
    <name evidence="3" type="ORF">BD626DRAFT_174728</name>
</gene>
<dbReference type="Proteomes" id="UP000320762">
    <property type="component" value="Unassembled WGS sequence"/>
</dbReference>
<protein>
    <submittedName>
        <fullName evidence="3">Uncharacterized protein</fullName>
    </submittedName>
</protein>
<keyword evidence="2" id="KW-1133">Transmembrane helix</keyword>
<proteinExistence type="predicted"/>
<dbReference type="EMBL" id="VDMD01000031">
    <property type="protein sequence ID" value="TRM59037.1"/>
    <property type="molecule type" value="Genomic_DNA"/>
</dbReference>
<organism evidence="3 4">
    <name type="scientific">Schizophyllum amplum</name>
    <dbReference type="NCBI Taxonomy" id="97359"/>
    <lineage>
        <taxon>Eukaryota</taxon>
        <taxon>Fungi</taxon>
        <taxon>Dikarya</taxon>
        <taxon>Basidiomycota</taxon>
        <taxon>Agaricomycotina</taxon>
        <taxon>Agaricomycetes</taxon>
        <taxon>Agaricomycetidae</taxon>
        <taxon>Agaricales</taxon>
        <taxon>Schizophyllaceae</taxon>
        <taxon>Schizophyllum</taxon>
    </lineage>
</organism>
<feature type="transmembrane region" description="Helical" evidence="2">
    <location>
        <begin position="30"/>
        <end position="51"/>
    </location>
</feature>
<sequence length="221" mass="23108">MKLDILDTDYFSTDATASSTLGSLAFSRCAIVSLSAALLILLAARAALWALAARSRSTESNDTGMEKRGGDQPRRWSKYGGIKWEALSPLNLPLSFTLPRRPTRGAAVGLTPALPAPQMAETAPSSRSMAAAQVKRKGSPSGPPVYQSEAPVSMAKIIMSRHTYRRPGTPRPTKRPAAAAPAPSSPATPTLQPPQSSAAPSSSPSADQRGSPADGPQDCMV</sequence>
<feature type="compositionally biased region" description="Low complexity" evidence="1">
    <location>
        <begin position="175"/>
        <end position="206"/>
    </location>
</feature>
<keyword evidence="4" id="KW-1185">Reference proteome</keyword>
<dbReference type="OrthoDB" id="2791511at2759"/>